<comment type="function">
    <text evidence="11">Plant lipoxygenase may be involved in a number of diverse aspects of plant physiology including growth and development, pest resistance, and senescence or responses to wounding.</text>
</comment>
<keyword evidence="8" id="KW-0443">Lipid metabolism</keyword>
<comment type="caution">
    <text evidence="10">Lacks conserved residue(s) required for the propagation of feature annotation.</text>
</comment>
<feature type="domain" description="PLAT" evidence="12">
    <location>
        <begin position="26"/>
        <end position="150"/>
    </location>
</feature>
<evidence type="ECO:0000256" key="7">
    <source>
        <dbReference type="ARBA" id="ARBA00023002"/>
    </source>
</evidence>
<evidence type="ECO:0000313" key="14">
    <source>
        <dbReference type="EMBL" id="KAG1331299.1"/>
    </source>
</evidence>
<protein>
    <recommendedName>
        <fullName evidence="11">Lipoxygenase</fullName>
        <ecNumber evidence="11">1.13.11.-</ecNumber>
    </recommendedName>
</protein>
<comment type="caution">
    <text evidence="14">The sequence shown here is derived from an EMBL/GenBank/DDBJ whole genome shotgun (WGS) entry which is preliminary data.</text>
</comment>
<dbReference type="GO" id="GO:0006633">
    <property type="term" value="P:fatty acid biosynthetic process"/>
    <property type="evidence" value="ECO:0007669"/>
    <property type="project" value="UniProtKB-KW"/>
</dbReference>
<dbReference type="Proteomes" id="UP000797356">
    <property type="component" value="Chromosome 2"/>
</dbReference>
<keyword evidence="4 11" id="KW-0925">Oxylipin biosynthesis</keyword>
<keyword evidence="5" id="KW-0276">Fatty acid metabolism</keyword>
<evidence type="ECO:0000313" key="15">
    <source>
        <dbReference type="Proteomes" id="UP000797356"/>
    </source>
</evidence>
<dbReference type="GO" id="GO:0031408">
    <property type="term" value="P:oxylipin biosynthetic process"/>
    <property type="evidence" value="ECO:0007669"/>
    <property type="project" value="UniProtKB-UniRule"/>
</dbReference>
<proteinExistence type="inferred from homology"/>
<dbReference type="InterPro" id="IPR000907">
    <property type="entry name" value="LipOase"/>
</dbReference>
<evidence type="ECO:0000256" key="3">
    <source>
        <dbReference type="ARBA" id="ARBA00022723"/>
    </source>
</evidence>
<dbReference type="InterPro" id="IPR036226">
    <property type="entry name" value="LipOase_C_sf"/>
</dbReference>
<dbReference type="InterPro" id="IPR020834">
    <property type="entry name" value="LipOase_CS"/>
</dbReference>
<dbReference type="Gene3D" id="3.10.450.60">
    <property type="match status" value="2"/>
</dbReference>
<gene>
    <name evidence="14" type="ORF">COCNU_02G012670</name>
</gene>
<feature type="domain" description="Lipoxygenase" evidence="13">
    <location>
        <begin position="822"/>
        <end position="1438"/>
    </location>
</feature>
<dbReference type="PRINTS" id="PR00087">
    <property type="entry name" value="LIPOXYGENASE"/>
</dbReference>
<dbReference type="InterPro" id="IPR001246">
    <property type="entry name" value="LipOase_plant"/>
</dbReference>
<dbReference type="EC" id="1.13.11.-" evidence="11"/>
<evidence type="ECO:0000259" key="13">
    <source>
        <dbReference type="PROSITE" id="PS51393"/>
    </source>
</evidence>
<comment type="pathway">
    <text evidence="11">Lipid metabolism; oxylipin biosynthesis.</text>
</comment>
<sequence length="1438" mass="163706">MQGLAKLRQKFGYLSPPCTEHDEHATKATVVISRKSRSKRPGKKTTFRLYSSTNLDNNTGRGKLTPGEVSLRKGKKTKHGGIDTVTYRVSFVLEPDFGTPGAIVVKNGDRDEFFLRFVTLELPESSTIHFDCNSWSFLPKDTPLALTDLRQDELLSLRGNGRGERKEWERIYDYDRYNDLGEPDKGQDHVRPVLGGSKAYPYPRRGRTGRPLCSDRATETRNKFINLDFYVPPDERFSPIKLAEFISNSIQAVVHFVIPELKSLFQGDLLNFESLDRIKKDLYSDERNRVIEGIVMEKLKVFLPHDLLKEVSKVIKEHPIKFPFPQVIAADDNAWRTDEEFGREMLAGLNPAVIRCLEEFPPVGRAGIKSSITASHIEGKLDGLTIEEAIDNHKILILDHHDYLMPYLRRIHAQGVCVYASRTLLFVKRDGTLRPLVIELSLPVNERGDEVSRVFSPASQGLEGALWQLAKAHVAVNDSGHHQLISHWLYTHATVEPFIIATRRQLSSMHPIYKLLDPHFKDTMHINSLARSILLNAGGILEKTMFPGRFALELSSTIYGSWRFTDQALPKDLVKRGLAEEDPDEPSGVRVLLKDYPYAADGLDVWTTIEEWVTNYCEHFYDDDRAITSDVEIQAWWKEIRQMGHGDKRNDDECWLPLDSLTNLVQVLTTLIWIASALHAAINFGQYGYAGYPPNRPTRCRKFIPAEGTPEYADFLRDPDKYYLEMLPDRFTTTLGIALIEVADTGRGKLTPGEVSLRKGKKTKHGGIDTVTYRVSFVLEPDFGTPGAIVVKNGDRDEFFLRFVTLELPESSTIHFDCNSWSFLPKDTPLALTDLRQDELLSLRGNGRGERKEWERIYDYDRYNDLGEPDKGQDHVRPVLGGSKAYPYPRRGRTGRPLCSDRATETRNKFINLDFYVPPDERFSPIKLAEFISNSIQAVVHFVIPELKSLFQGDLLNFESLDRIKKDLYSDERNRVIEGIVMEKLKVFLPHDLLKEVSKVIKEHPIKFPFPQVIAADDNAWRTDEEFGREMLAGLNPAVIRCLEEFPPVGRAGIKSSITASHIEGKLDGLTIEEAIDNHKILILDHHDYLMPYLRRIHAQGVCVYASRTLLFVKRDGTLRPLVIELSLPVNERGDEVSRVFSPASQGLEGALWQLAKAHVAVNDSGHHQLISHWLYTHATVEPFIIATRRQLSSMHPIYKLLDPHFKDTMHINSLARSILLNAGGILEKTMFPGRFALELSSTIYGSWRFTDQALPKDLVKRGLAEEDPDEPSGVRVLLKDYPYAADGLDVWTTIEEWVTNYCEHFYDDDRAITSDVEIQAWWKEIRQMGHGDKRNDDECWLPLDSLTNLVQVLTTLIWIASALHAAINFGQYGYAGYPPNRPTRCRKFIPAEGTPEYADFLRDPDKCLRSDDMTASLWHPQVIRIAVRPALIALFHA</sequence>
<dbReference type="PROSITE" id="PS51393">
    <property type="entry name" value="LIPOXYGENASE_3"/>
    <property type="match status" value="2"/>
</dbReference>
<dbReference type="Gene3D" id="4.10.375.10">
    <property type="entry name" value="Lipoxygenase-1, Domain 2"/>
    <property type="match status" value="2"/>
</dbReference>
<dbReference type="PRINTS" id="PR00468">
    <property type="entry name" value="PLTLPOXGNASE"/>
</dbReference>
<evidence type="ECO:0000256" key="9">
    <source>
        <dbReference type="ARBA" id="ARBA00023160"/>
    </source>
</evidence>
<keyword evidence="7" id="KW-0560">Oxidoreductase</keyword>
<organism evidence="14 15">
    <name type="scientific">Cocos nucifera</name>
    <name type="common">Coconut palm</name>
    <dbReference type="NCBI Taxonomy" id="13894"/>
    <lineage>
        <taxon>Eukaryota</taxon>
        <taxon>Viridiplantae</taxon>
        <taxon>Streptophyta</taxon>
        <taxon>Embryophyta</taxon>
        <taxon>Tracheophyta</taxon>
        <taxon>Spermatophyta</taxon>
        <taxon>Magnoliopsida</taxon>
        <taxon>Liliopsida</taxon>
        <taxon>Arecaceae</taxon>
        <taxon>Arecoideae</taxon>
        <taxon>Cocoseae</taxon>
        <taxon>Attaleinae</taxon>
        <taxon>Cocos</taxon>
    </lineage>
</organism>
<dbReference type="GO" id="GO:0046872">
    <property type="term" value="F:metal ion binding"/>
    <property type="evidence" value="ECO:0007669"/>
    <property type="project" value="UniProtKB-UniRule"/>
</dbReference>
<dbReference type="EMBL" id="CM017873">
    <property type="protein sequence ID" value="KAG1331299.1"/>
    <property type="molecule type" value="Genomic_DNA"/>
</dbReference>
<feature type="domain" description="Lipoxygenase" evidence="13">
    <location>
        <begin position="136"/>
        <end position="757"/>
    </location>
</feature>
<evidence type="ECO:0000256" key="8">
    <source>
        <dbReference type="ARBA" id="ARBA00023098"/>
    </source>
</evidence>
<dbReference type="Pfam" id="PF00305">
    <property type="entry name" value="Lipoxygenase"/>
    <property type="match status" value="2"/>
</dbReference>
<dbReference type="UniPathway" id="UPA00382"/>
<dbReference type="InterPro" id="IPR013819">
    <property type="entry name" value="LipOase_C"/>
</dbReference>
<dbReference type="GO" id="GO:0016702">
    <property type="term" value="F:oxidoreductase activity, acting on single donors with incorporation of molecular oxygen, incorporation of two atoms of oxygen"/>
    <property type="evidence" value="ECO:0007669"/>
    <property type="project" value="InterPro"/>
</dbReference>
<dbReference type="OrthoDB" id="407298at2759"/>
<reference evidence="14" key="2">
    <citation type="submission" date="2019-07" db="EMBL/GenBank/DDBJ databases">
        <authorList>
            <person name="Yang Y."/>
            <person name="Bocs S."/>
            <person name="Baudouin L."/>
        </authorList>
    </citation>
    <scope>NUCLEOTIDE SEQUENCE</scope>
    <source>
        <tissue evidence="14">Spear leaf of Hainan Tall coconut</tissue>
    </source>
</reference>
<dbReference type="PROSITE" id="PS50095">
    <property type="entry name" value="PLAT"/>
    <property type="match status" value="2"/>
</dbReference>
<reference evidence="14" key="1">
    <citation type="journal article" date="2017" name="Gigascience">
        <title>The genome draft of coconut (Cocos nucifera).</title>
        <authorList>
            <person name="Xiao Y."/>
            <person name="Xu P."/>
            <person name="Fan H."/>
            <person name="Baudouin L."/>
            <person name="Xia W."/>
            <person name="Bocs S."/>
            <person name="Xu J."/>
            <person name="Li Q."/>
            <person name="Guo A."/>
            <person name="Zhou L."/>
            <person name="Li J."/>
            <person name="Wu Y."/>
            <person name="Ma Z."/>
            <person name="Armero A."/>
            <person name="Issali A.E."/>
            <person name="Liu N."/>
            <person name="Peng M."/>
            <person name="Yang Y."/>
        </authorList>
    </citation>
    <scope>NUCLEOTIDE SEQUENCE</scope>
    <source>
        <tissue evidence="14">Spear leaf of Hainan Tall coconut</tissue>
    </source>
</reference>
<keyword evidence="6" id="KW-0223">Dioxygenase</keyword>
<dbReference type="SUPFAM" id="SSF48484">
    <property type="entry name" value="Lipoxigenase"/>
    <property type="match status" value="2"/>
</dbReference>
<evidence type="ECO:0000256" key="10">
    <source>
        <dbReference type="PROSITE-ProRule" id="PRU00152"/>
    </source>
</evidence>
<evidence type="ECO:0000256" key="6">
    <source>
        <dbReference type="ARBA" id="ARBA00022964"/>
    </source>
</evidence>
<dbReference type="SUPFAM" id="SSF49723">
    <property type="entry name" value="Lipase/lipooxygenase domain (PLAT/LH2 domain)"/>
    <property type="match status" value="2"/>
</dbReference>
<name>A0A8K0HZY8_COCNU</name>
<evidence type="ECO:0000256" key="5">
    <source>
        <dbReference type="ARBA" id="ARBA00022832"/>
    </source>
</evidence>
<dbReference type="InterPro" id="IPR027433">
    <property type="entry name" value="Lipoxygenase_dom_3"/>
</dbReference>
<evidence type="ECO:0000256" key="11">
    <source>
        <dbReference type="RuleBase" id="RU003975"/>
    </source>
</evidence>
<dbReference type="PANTHER" id="PTHR11771">
    <property type="entry name" value="LIPOXYGENASE"/>
    <property type="match status" value="1"/>
</dbReference>
<evidence type="ECO:0000259" key="12">
    <source>
        <dbReference type="PROSITE" id="PS50095"/>
    </source>
</evidence>
<evidence type="ECO:0000256" key="2">
    <source>
        <dbReference type="ARBA" id="ARBA00022516"/>
    </source>
</evidence>
<keyword evidence="9 11" id="KW-0275">Fatty acid biosynthesis</keyword>
<keyword evidence="3" id="KW-0479">Metal-binding</keyword>
<dbReference type="InterPro" id="IPR036392">
    <property type="entry name" value="PLAT/LH2_dom_sf"/>
</dbReference>
<accession>A0A8K0HZY8</accession>
<dbReference type="InterPro" id="IPR001024">
    <property type="entry name" value="PLAT/LH2_dom"/>
</dbReference>
<dbReference type="Gene3D" id="4.10.372.10">
    <property type="entry name" value="Lipoxygenase-1, Domain 3"/>
    <property type="match status" value="2"/>
</dbReference>
<dbReference type="SMART" id="SM00308">
    <property type="entry name" value="LH2"/>
    <property type="match status" value="2"/>
</dbReference>
<feature type="domain" description="PLAT" evidence="12">
    <location>
        <begin position="720"/>
        <end position="836"/>
    </location>
</feature>
<keyword evidence="2 11" id="KW-0444">Lipid biosynthesis</keyword>
<evidence type="ECO:0000256" key="1">
    <source>
        <dbReference type="ARBA" id="ARBA00009419"/>
    </source>
</evidence>
<dbReference type="PROSITE" id="PS00081">
    <property type="entry name" value="LIPOXYGENASE_2"/>
    <property type="match status" value="2"/>
</dbReference>
<dbReference type="GO" id="GO:0034440">
    <property type="term" value="P:lipid oxidation"/>
    <property type="evidence" value="ECO:0007669"/>
    <property type="project" value="InterPro"/>
</dbReference>
<keyword evidence="15" id="KW-1185">Reference proteome</keyword>
<evidence type="ECO:0000256" key="4">
    <source>
        <dbReference type="ARBA" id="ARBA00022767"/>
    </source>
</evidence>
<dbReference type="Gene3D" id="1.20.245.10">
    <property type="entry name" value="Lipoxygenase-1, Domain 5"/>
    <property type="match status" value="2"/>
</dbReference>
<dbReference type="Gene3D" id="2.60.60.20">
    <property type="entry name" value="PLAT/LH2 domain"/>
    <property type="match status" value="1"/>
</dbReference>
<comment type="similarity">
    <text evidence="1 11">Belongs to the lipoxygenase family.</text>
</comment>